<dbReference type="OrthoDB" id="3034763at2"/>
<dbReference type="Proteomes" id="UP000184404">
    <property type="component" value="Unassembled WGS sequence"/>
</dbReference>
<accession>A0A1M4YII9</accession>
<keyword evidence="2" id="KW-1185">Reference proteome</keyword>
<dbReference type="AlphaFoldDB" id="A0A1M4YII9"/>
<name>A0A1M4YII9_9FIRM</name>
<evidence type="ECO:0000313" key="2">
    <source>
        <dbReference type="Proteomes" id="UP000184404"/>
    </source>
</evidence>
<reference evidence="1 2" key="1">
    <citation type="submission" date="2016-11" db="EMBL/GenBank/DDBJ databases">
        <authorList>
            <person name="Jaros S."/>
            <person name="Januszkiewicz K."/>
            <person name="Wedrychowicz H."/>
        </authorList>
    </citation>
    <scope>NUCLEOTIDE SEQUENCE [LARGE SCALE GENOMIC DNA]</scope>
    <source>
        <strain evidence="1 2">DSM 10502</strain>
    </source>
</reference>
<protein>
    <submittedName>
        <fullName evidence="1">Uncharacterized protein</fullName>
    </submittedName>
</protein>
<organism evidence="1 2">
    <name type="scientific">Schwartzia succinivorans DSM 10502</name>
    <dbReference type="NCBI Taxonomy" id="1123243"/>
    <lineage>
        <taxon>Bacteria</taxon>
        <taxon>Bacillati</taxon>
        <taxon>Bacillota</taxon>
        <taxon>Negativicutes</taxon>
        <taxon>Selenomonadales</taxon>
        <taxon>Selenomonadaceae</taxon>
        <taxon>Schwartzia</taxon>
    </lineage>
</organism>
<sequence length="119" mass="13732">MANKFSVAVHYNDVLGYIEYDEDTHKAVVTLPDEKGKKLAEEYLGTTHKINVPQSNLVDFKEETIDPLADVRSFQIALTRIWEETEVYVDWSRPVEFIKKYPTLDSLPKGGEHFELSEN</sequence>
<dbReference type="RefSeq" id="WP_072935845.1">
    <property type="nucleotide sequence ID" value="NZ_FQUG01000006.1"/>
</dbReference>
<proteinExistence type="predicted"/>
<evidence type="ECO:0000313" key="1">
    <source>
        <dbReference type="EMBL" id="SHF05510.1"/>
    </source>
</evidence>
<dbReference type="EMBL" id="FQUG01000006">
    <property type="protein sequence ID" value="SHF05510.1"/>
    <property type="molecule type" value="Genomic_DNA"/>
</dbReference>
<gene>
    <name evidence="1" type="ORF">SAMN02745190_01764</name>
</gene>